<name>A0A8J6N0D8_9DELT</name>
<sequence>MVETTSKKFPVKILIIIVAGLAVIIAASSISLSMTSRTEFCMSCHEMERYKEELEKSSHAVDKDKNPIQCRQCHVPLGIGPKYLTVKGYVGIKDLIVSNFGDPANLDRRQMQKVARKFMSDENCRACHEDLMKDVKDKELSKIGQLCHEAYLLKNGNTTRRCAGCHFNMAHLPKFDRRYFFNEEFAKRLPLVEEKTQ</sequence>
<feature type="binding site" description="covalent" evidence="13">
    <location>
        <position position="124"/>
    </location>
    <ligand>
        <name>heme</name>
        <dbReference type="ChEBI" id="CHEBI:30413"/>
        <label>3</label>
    </ligand>
</feature>
<evidence type="ECO:0000256" key="6">
    <source>
        <dbReference type="ARBA" id="ARBA00022692"/>
    </source>
</evidence>
<evidence type="ECO:0000256" key="12">
    <source>
        <dbReference type="PIRNR" id="PIRNR000013"/>
    </source>
</evidence>
<feature type="transmembrane region" description="Helical" evidence="15">
    <location>
        <begin position="12"/>
        <end position="34"/>
    </location>
</feature>
<feature type="binding site" evidence="13">
    <location>
        <position position="87"/>
    </location>
    <ligand>
        <name>a menaquinol</name>
        <dbReference type="ChEBI" id="CHEBI:18151"/>
    </ligand>
</feature>
<evidence type="ECO:0000313" key="18">
    <source>
        <dbReference type="Proteomes" id="UP000650524"/>
    </source>
</evidence>
<comment type="cofactor">
    <cofactor evidence="13">
        <name>heme</name>
        <dbReference type="ChEBI" id="CHEBI:30413"/>
    </cofactor>
    <text evidence="13">Binds 4 heme groups per subunit.</text>
</comment>
<keyword evidence="4" id="KW-1003">Cell membrane</keyword>
<dbReference type="InterPro" id="IPR051174">
    <property type="entry name" value="Cytochrome_c-type_ET"/>
</dbReference>
<dbReference type="InterPro" id="IPR038266">
    <property type="entry name" value="NapC/NirT_cytc_sf"/>
</dbReference>
<evidence type="ECO:0000256" key="1">
    <source>
        <dbReference type="ARBA" id="ARBA00004162"/>
    </source>
</evidence>
<feature type="binding site" description="covalent" evidence="13">
    <location>
        <position position="70"/>
    </location>
    <ligand>
        <name>heme</name>
        <dbReference type="ChEBI" id="CHEBI:30413"/>
        <label>2</label>
    </ligand>
</feature>
<dbReference type="EMBL" id="JACNJD010000237">
    <property type="protein sequence ID" value="MBC8177807.1"/>
    <property type="molecule type" value="Genomic_DNA"/>
</dbReference>
<organism evidence="17 18">
    <name type="scientific">Candidatus Desulfacyla euxinica</name>
    <dbReference type="NCBI Taxonomy" id="2841693"/>
    <lineage>
        <taxon>Bacteria</taxon>
        <taxon>Deltaproteobacteria</taxon>
        <taxon>Candidatus Desulfacyla</taxon>
    </lineage>
</organism>
<evidence type="ECO:0000256" key="13">
    <source>
        <dbReference type="PIRSR" id="PIRSR000013-1"/>
    </source>
</evidence>
<feature type="binding site" description="axial binding residue" evidence="14">
    <location>
        <position position="94"/>
    </location>
    <ligand>
        <name>heme</name>
        <dbReference type="ChEBI" id="CHEBI:30413"/>
        <label>1</label>
    </ligand>
    <ligandPart>
        <name>Fe</name>
        <dbReference type="ChEBI" id="CHEBI:18248"/>
    </ligandPart>
</feature>
<dbReference type="InterPro" id="IPR024717">
    <property type="entry name" value="NapC/NirT/NrfH"/>
</dbReference>
<evidence type="ECO:0000313" key="17">
    <source>
        <dbReference type="EMBL" id="MBC8177807.1"/>
    </source>
</evidence>
<dbReference type="Gene3D" id="1.10.3820.10">
    <property type="entry name" value="Di-heme elbow motif domain"/>
    <property type="match status" value="1"/>
</dbReference>
<proteinExistence type="inferred from homology"/>
<feature type="binding site" evidence="13">
    <location>
        <position position="94"/>
    </location>
    <ligand>
        <name>a menaquinol</name>
        <dbReference type="ChEBI" id="CHEBI:18151"/>
    </ligand>
</feature>
<accession>A0A8J6N0D8</accession>
<evidence type="ECO:0000256" key="7">
    <source>
        <dbReference type="ARBA" id="ARBA00022723"/>
    </source>
</evidence>
<evidence type="ECO:0000256" key="9">
    <source>
        <dbReference type="ARBA" id="ARBA00022989"/>
    </source>
</evidence>
<dbReference type="GO" id="GO:0019333">
    <property type="term" value="P:denitrification pathway"/>
    <property type="evidence" value="ECO:0007669"/>
    <property type="project" value="InterPro"/>
</dbReference>
<comment type="caution">
    <text evidence="17">The sequence shown here is derived from an EMBL/GenBank/DDBJ whole genome shotgun (WGS) entry which is preliminary data.</text>
</comment>
<evidence type="ECO:0000256" key="10">
    <source>
        <dbReference type="ARBA" id="ARBA00023004"/>
    </source>
</evidence>
<comment type="PTM">
    <text evidence="12">Binds 4 heme groups per subunit.</text>
</comment>
<evidence type="ECO:0000256" key="15">
    <source>
        <dbReference type="SAM" id="Phobius"/>
    </source>
</evidence>
<keyword evidence="11 15" id="KW-0472">Membrane</keyword>
<evidence type="ECO:0000256" key="2">
    <source>
        <dbReference type="ARBA" id="ARBA00007395"/>
    </source>
</evidence>
<reference evidence="17 18" key="1">
    <citation type="submission" date="2020-08" db="EMBL/GenBank/DDBJ databases">
        <title>Bridging the membrane lipid divide: bacteria of the FCB group superphylum have the potential to synthesize archaeal ether lipids.</title>
        <authorList>
            <person name="Villanueva L."/>
            <person name="Von Meijenfeldt F.A.B."/>
            <person name="Westbye A.B."/>
            <person name="Yadav S."/>
            <person name="Hopmans E.C."/>
            <person name="Dutilh B.E."/>
            <person name="Sinninghe Damste J.S."/>
        </authorList>
    </citation>
    <scope>NUCLEOTIDE SEQUENCE [LARGE SCALE GENOMIC DNA]</scope>
    <source>
        <strain evidence="17">NIOZ-UU27</strain>
    </source>
</reference>
<feature type="binding site" description="axial binding residue" evidence="14">
    <location>
        <position position="171"/>
    </location>
    <ligand>
        <name>heme</name>
        <dbReference type="ChEBI" id="CHEBI:30413"/>
        <label>2</label>
    </ligand>
    <ligandPart>
        <name>Fe</name>
        <dbReference type="ChEBI" id="CHEBI:18248"/>
    </ligandPart>
</feature>
<evidence type="ECO:0000256" key="11">
    <source>
        <dbReference type="ARBA" id="ARBA00023136"/>
    </source>
</evidence>
<dbReference type="SUPFAM" id="SSF48695">
    <property type="entry name" value="Multiheme cytochromes"/>
    <property type="match status" value="1"/>
</dbReference>
<dbReference type="AlphaFoldDB" id="A0A8J6N0D8"/>
<feature type="binding site" description="covalent" evidence="13">
    <location>
        <position position="44"/>
    </location>
    <ligand>
        <name>heme</name>
        <dbReference type="ChEBI" id="CHEBI:30413"/>
        <label>1</label>
    </ligand>
</feature>
<evidence type="ECO:0000256" key="14">
    <source>
        <dbReference type="PIRSR" id="PIRSR000013-2"/>
    </source>
</evidence>
<feature type="binding site" description="covalent" evidence="13">
    <location>
        <position position="127"/>
    </location>
    <ligand>
        <name>heme</name>
        <dbReference type="ChEBI" id="CHEBI:30413"/>
        <label>3</label>
    </ligand>
</feature>
<dbReference type="Proteomes" id="UP000650524">
    <property type="component" value="Unassembled WGS sequence"/>
</dbReference>
<comment type="similarity">
    <text evidence="2">Belongs to the NapC/NirT/NrfH family.</text>
</comment>
<keyword evidence="3 12" id="KW-0813">Transport</keyword>
<feature type="binding site" description="axial binding residue" evidence="14">
    <location>
        <position position="47"/>
    </location>
    <ligand>
        <name>heme</name>
        <dbReference type="ChEBI" id="CHEBI:30413"/>
        <label>1</label>
    </ligand>
    <ligandPart>
        <name>Fe</name>
        <dbReference type="ChEBI" id="CHEBI:18248"/>
    </ligandPart>
</feature>
<evidence type="ECO:0000256" key="3">
    <source>
        <dbReference type="ARBA" id="ARBA00022448"/>
    </source>
</evidence>
<dbReference type="GO" id="GO:0005886">
    <property type="term" value="C:plasma membrane"/>
    <property type="evidence" value="ECO:0007669"/>
    <property type="project" value="UniProtKB-SubCell"/>
</dbReference>
<feature type="binding site" description="axial binding residue" evidence="14">
    <location>
        <position position="74"/>
    </location>
    <ligand>
        <name>heme</name>
        <dbReference type="ChEBI" id="CHEBI:30413"/>
        <label>2</label>
    </ligand>
    <ligandPart>
        <name>Fe</name>
        <dbReference type="ChEBI" id="CHEBI:18248"/>
    </ligandPart>
</feature>
<keyword evidence="10 12" id="KW-0408">Iron</keyword>
<keyword evidence="7 12" id="KW-0479">Metal-binding</keyword>
<feature type="binding site" description="covalent" evidence="13">
    <location>
        <position position="162"/>
    </location>
    <ligand>
        <name>heme</name>
        <dbReference type="ChEBI" id="CHEBI:30413"/>
        <label>4</label>
    </ligand>
</feature>
<keyword evidence="6 15" id="KW-0812">Transmembrane</keyword>
<feature type="binding site" description="covalent" evidence="13">
    <location>
        <position position="165"/>
    </location>
    <ligand>
        <name>heme</name>
        <dbReference type="ChEBI" id="CHEBI:30413"/>
        <label>4</label>
    </ligand>
</feature>
<evidence type="ECO:0000256" key="4">
    <source>
        <dbReference type="ARBA" id="ARBA00022475"/>
    </source>
</evidence>
<protein>
    <recommendedName>
        <fullName evidence="12">Cytochrome c-type protein</fullName>
    </recommendedName>
</protein>
<dbReference type="PANTHER" id="PTHR30333">
    <property type="entry name" value="CYTOCHROME C-TYPE PROTEIN"/>
    <property type="match status" value="1"/>
</dbReference>
<gene>
    <name evidence="17" type="ORF">H8E19_10420</name>
</gene>
<keyword evidence="9 15" id="KW-1133">Transmembrane helix</keyword>
<feature type="domain" description="NapC/NirT cytochrome c N-terminal" evidence="16">
    <location>
        <begin position="11"/>
        <end position="171"/>
    </location>
</feature>
<comment type="subcellular location">
    <subcellularLocation>
        <location evidence="1">Cell membrane</location>
        <topology evidence="1">Single-pass membrane protein</topology>
    </subcellularLocation>
</comment>
<feature type="binding site" description="covalent" evidence="13">
    <location>
        <position position="73"/>
    </location>
    <ligand>
        <name>heme</name>
        <dbReference type="ChEBI" id="CHEBI:30413"/>
        <label>2</label>
    </ligand>
</feature>
<dbReference type="GO" id="GO:0020037">
    <property type="term" value="F:heme binding"/>
    <property type="evidence" value="ECO:0007669"/>
    <property type="project" value="InterPro"/>
</dbReference>
<dbReference type="GO" id="GO:0046872">
    <property type="term" value="F:metal ion binding"/>
    <property type="evidence" value="ECO:0007669"/>
    <property type="project" value="UniProtKB-KW"/>
</dbReference>
<keyword evidence="8 12" id="KW-0249">Electron transport</keyword>
<dbReference type="InterPro" id="IPR005126">
    <property type="entry name" value="NapC/NirT_cyt_c_N"/>
</dbReference>
<evidence type="ECO:0000256" key="8">
    <source>
        <dbReference type="ARBA" id="ARBA00022982"/>
    </source>
</evidence>
<feature type="binding site" description="covalent" evidence="13">
    <location>
        <position position="41"/>
    </location>
    <ligand>
        <name>heme</name>
        <dbReference type="ChEBI" id="CHEBI:30413"/>
        <label>1</label>
    </ligand>
</feature>
<dbReference type="InterPro" id="IPR036280">
    <property type="entry name" value="Multihaem_cyt_sf"/>
</dbReference>
<feature type="binding site" description="axial binding residue" evidence="14">
    <location>
        <position position="128"/>
    </location>
    <ligand>
        <name>heme</name>
        <dbReference type="ChEBI" id="CHEBI:30413"/>
        <label>3</label>
    </ligand>
    <ligandPart>
        <name>Fe</name>
        <dbReference type="ChEBI" id="CHEBI:18248"/>
    </ligandPart>
</feature>
<keyword evidence="5 12" id="KW-0349">Heme</keyword>
<dbReference type="PIRSF" id="PIRSF000013">
    <property type="entry name" value="4_hem_cytochrm_NapC"/>
    <property type="match status" value="1"/>
</dbReference>
<evidence type="ECO:0000256" key="5">
    <source>
        <dbReference type="ARBA" id="ARBA00022617"/>
    </source>
</evidence>
<dbReference type="Pfam" id="PF03264">
    <property type="entry name" value="Cytochrom_NNT"/>
    <property type="match status" value="1"/>
</dbReference>
<feature type="binding site" description="axial binding residue" evidence="14">
    <location>
        <position position="166"/>
    </location>
    <ligand>
        <name>heme</name>
        <dbReference type="ChEBI" id="CHEBI:30413"/>
        <label>4</label>
    </ligand>
    <ligandPart>
        <name>Fe</name>
        <dbReference type="ChEBI" id="CHEBI:18248"/>
    </ligandPart>
</feature>
<evidence type="ECO:0000259" key="16">
    <source>
        <dbReference type="Pfam" id="PF03264"/>
    </source>
</evidence>